<dbReference type="RefSeq" id="WP_345694244.1">
    <property type="nucleotide sequence ID" value="NZ_BAABRS010000001.1"/>
</dbReference>
<sequence>MCSSGGSGGDGGSTGGGGGGSGGGSSGDGGAPCGDPVHGCFEMEVTDKLINLNTLSLDDDYLTDIDPDTTDINCNNSDLKDWEEAWCMSSVPGGEYLSKTNNALDNIEQRGSDCAAIAQKGKQLLNEYGLRYYPGGNFSFGGRGHPSMGVLLDELWLNYYGDNTVKMTDVDGSEIKVNLEYGLVHEIEHAMGKNHIILPNGQESELITLHAIECSGL</sequence>
<evidence type="ECO:0000313" key="2">
    <source>
        <dbReference type="EMBL" id="MCW9712806.1"/>
    </source>
</evidence>
<protein>
    <submittedName>
        <fullName evidence="2">Uncharacterized protein</fullName>
    </submittedName>
</protein>
<reference evidence="2 3" key="1">
    <citation type="submission" date="2021-11" db="EMBL/GenBank/DDBJ databases">
        <title>Aliifidinibius sp. nov., a new bacterium isolated from saline soil.</title>
        <authorList>
            <person name="Galisteo C."/>
            <person name="De La Haba R."/>
            <person name="Sanchez-Porro C."/>
            <person name="Ventosa A."/>
        </authorList>
    </citation>
    <scope>NUCLEOTIDE SEQUENCE [LARGE SCALE GENOMIC DNA]</scope>
    <source>
        <strain evidence="2 3">KACC 190600</strain>
    </source>
</reference>
<proteinExistence type="predicted"/>
<dbReference type="Proteomes" id="UP001207337">
    <property type="component" value="Unassembled WGS sequence"/>
</dbReference>
<keyword evidence="3" id="KW-1185">Reference proteome</keyword>
<organism evidence="2 3">
    <name type="scientific">Fodinibius salicampi</name>
    <dbReference type="NCBI Taxonomy" id="1920655"/>
    <lineage>
        <taxon>Bacteria</taxon>
        <taxon>Pseudomonadati</taxon>
        <taxon>Balneolota</taxon>
        <taxon>Balneolia</taxon>
        <taxon>Balneolales</taxon>
        <taxon>Balneolaceae</taxon>
        <taxon>Fodinibius</taxon>
    </lineage>
</organism>
<evidence type="ECO:0000256" key="1">
    <source>
        <dbReference type="SAM" id="MobiDB-lite"/>
    </source>
</evidence>
<name>A0ABT3PY95_9BACT</name>
<evidence type="ECO:0000313" key="3">
    <source>
        <dbReference type="Proteomes" id="UP001207337"/>
    </source>
</evidence>
<gene>
    <name evidence="2" type="ORF">LQ318_07805</name>
</gene>
<comment type="caution">
    <text evidence="2">The sequence shown here is derived from an EMBL/GenBank/DDBJ whole genome shotgun (WGS) entry which is preliminary data.</text>
</comment>
<dbReference type="EMBL" id="JAJNDC010000001">
    <property type="protein sequence ID" value="MCW9712806.1"/>
    <property type="molecule type" value="Genomic_DNA"/>
</dbReference>
<feature type="region of interest" description="Disordered" evidence="1">
    <location>
        <begin position="1"/>
        <end position="29"/>
    </location>
</feature>
<accession>A0ABT3PY95</accession>